<dbReference type="InterPro" id="IPR002938">
    <property type="entry name" value="FAD-bd"/>
</dbReference>
<dbReference type="InterPro" id="IPR050493">
    <property type="entry name" value="FAD-dep_Monooxygenase_BioMet"/>
</dbReference>
<evidence type="ECO:0000313" key="4">
    <source>
        <dbReference type="EMBL" id="TLF76766.1"/>
    </source>
</evidence>
<dbReference type="InterPro" id="IPR036188">
    <property type="entry name" value="FAD/NAD-bd_sf"/>
</dbReference>
<dbReference type="PRINTS" id="PR00420">
    <property type="entry name" value="RNGMNOXGNASE"/>
</dbReference>
<organism evidence="4 5">
    <name type="scientific">Nocardia cyriacigeorgica</name>
    <dbReference type="NCBI Taxonomy" id="135487"/>
    <lineage>
        <taxon>Bacteria</taxon>
        <taxon>Bacillati</taxon>
        <taxon>Actinomycetota</taxon>
        <taxon>Actinomycetes</taxon>
        <taxon>Mycobacteriales</taxon>
        <taxon>Nocardiaceae</taxon>
        <taxon>Nocardia</taxon>
    </lineage>
</organism>
<dbReference type="SUPFAM" id="SSF51905">
    <property type="entry name" value="FAD/NAD(P)-binding domain"/>
    <property type="match status" value="1"/>
</dbReference>
<evidence type="ECO:0000259" key="3">
    <source>
        <dbReference type="Pfam" id="PF01494"/>
    </source>
</evidence>
<evidence type="ECO:0000256" key="2">
    <source>
        <dbReference type="ARBA" id="ARBA00023033"/>
    </source>
</evidence>
<dbReference type="AlphaFoldDB" id="A0A5R8NM53"/>
<dbReference type="Pfam" id="PF01494">
    <property type="entry name" value="FAD_binding_3"/>
    <property type="match status" value="1"/>
</dbReference>
<accession>A0A5R8NM53</accession>
<dbReference type="PANTHER" id="PTHR13789:SF309">
    <property type="entry name" value="PUTATIVE (AFU_ORTHOLOGUE AFUA_6G14510)-RELATED"/>
    <property type="match status" value="1"/>
</dbReference>
<evidence type="ECO:0000256" key="1">
    <source>
        <dbReference type="ARBA" id="ARBA00023002"/>
    </source>
</evidence>
<keyword evidence="1" id="KW-0560">Oxidoreductase</keyword>
<reference evidence="4 5" key="1">
    <citation type="submission" date="2019-05" db="EMBL/GenBank/DDBJ databases">
        <title>Genomes sequences of two Nocardia cyriacigeorgica environmental isolates, type strains Nocardia asteroides ATCC 19247 and Nocardia cyriacigeorgica DSM 44484.</title>
        <authorList>
            <person name="Vautrin F."/>
            <person name="Bergeron E."/>
            <person name="Dubost A."/>
            <person name="Abrouk D."/>
            <person name="Rodriguez Nava V."/>
            <person name="Pujic P."/>
        </authorList>
    </citation>
    <scope>NUCLEOTIDE SEQUENCE [LARGE SCALE GENOMIC DNA]</scope>
    <source>
        <strain evidence="4 5">EML 446</strain>
    </source>
</reference>
<dbReference type="Proteomes" id="UP000306378">
    <property type="component" value="Unassembled WGS sequence"/>
</dbReference>
<dbReference type="GO" id="GO:0004497">
    <property type="term" value="F:monooxygenase activity"/>
    <property type="evidence" value="ECO:0007669"/>
    <property type="project" value="UniProtKB-KW"/>
</dbReference>
<dbReference type="EMBL" id="VBUT01000006">
    <property type="protein sequence ID" value="TLF76766.1"/>
    <property type="molecule type" value="Genomic_DNA"/>
</dbReference>
<dbReference type="PANTHER" id="PTHR13789">
    <property type="entry name" value="MONOOXYGENASE"/>
    <property type="match status" value="1"/>
</dbReference>
<protein>
    <recommendedName>
        <fullName evidence="3">FAD-binding domain-containing protein</fullName>
    </recommendedName>
</protein>
<name>A0A5R8NM53_9NOCA</name>
<evidence type="ECO:0000313" key="5">
    <source>
        <dbReference type="Proteomes" id="UP000306378"/>
    </source>
</evidence>
<gene>
    <name evidence="4" type="ORF">FEK34_17940</name>
</gene>
<comment type="caution">
    <text evidence="4">The sequence shown here is derived from an EMBL/GenBank/DDBJ whole genome shotgun (WGS) entry which is preliminary data.</text>
</comment>
<keyword evidence="2" id="KW-0503">Monooxygenase</keyword>
<feature type="domain" description="FAD-binding" evidence="3">
    <location>
        <begin position="4"/>
        <end position="318"/>
    </location>
</feature>
<dbReference type="GO" id="GO:0071949">
    <property type="term" value="F:FAD binding"/>
    <property type="evidence" value="ECO:0007669"/>
    <property type="project" value="InterPro"/>
</dbReference>
<dbReference type="Gene3D" id="3.50.50.60">
    <property type="entry name" value="FAD/NAD(P)-binding domain"/>
    <property type="match status" value="1"/>
</dbReference>
<sequence>MRVVTIIGGGIAGAALGGALARANMPVTVFEQQRGNGSGGAFLFIDERGHSAMRELGVDDAAVDAASIPVDALEYVDSAGRQSRMIRGHRFWLRSSLMDVLADFLGSSSADVRYESRVTGVAVDAGSCRIQHSDGSASTIDDVVIGADGIDSVVRAGLEPARAAVYAGDVVLYGMTTGPAGAPSDPQILHFFAELDAAGAAASTFGHIWRPGQPAHWFIRIAREPLDGPDDLGLRPMDEWSATVLAATPSITELVRPLLERTEAVHVSNARNVPLDDAAEPGLPVVLIGDADHAITPAAGVGARDALEDAHAVYRALTTGASPAEAMALRRKTIIEDRRLAMRRRASVSR</sequence>
<proteinExistence type="predicted"/>